<feature type="region of interest" description="Disordered" evidence="1">
    <location>
        <begin position="1456"/>
        <end position="1482"/>
    </location>
</feature>
<feature type="compositionally biased region" description="Basic and acidic residues" evidence="1">
    <location>
        <begin position="607"/>
        <end position="616"/>
    </location>
</feature>
<evidence type="ECO:0000313" key="3">
    <source>
        <dbReference type="Proteomes" id="UP001530293"/>
    </source>
</evidence>
<name>A0ABD3MIF9_9STRA</name>
<feature type="region of interest" description="Disordered" evidence="1">
    <location>
        <begin position="1535"/>
        <end position="1556"/>
    </location>
</feature>
<feature type="compositionally biased region" description="Basic and acidic residues" evidence="1">
    <location>
        <begin position="1005"/>
        <end position="1014"/>
    </location>
</feature>
<feature type="compositionally biased region" description="Basic and acidic residues" evidence="1">
    <location>
        <begin position="911"/>
        <end position="920"/>
    </location>
</feature>
<comment type="caution">
    <text evidence="2">The sequence shown here is derived from an EMBL/GenBank/DDBJ whole genome shotgun (WGS) entry which is preliminary data.</text>
</comment>
<reference evidence="2 3" key="1">
    <citation type="submission" date="2024-10" db="EMBL/GenBank/DDBJ databases">
        <title>Updated reference genomes for cyclostephanoid diatoms.</title>
        <authorList>
            <person name="Roberts W.R."/>
            <person name="Alverson A.J."/>
        </authorList>
    </citation>
    <scope>NUCLEOTIDE SEQUENCE [LARGE SCALE GENOMIC DNA]</scope>
    <source>
        <strain evidence="2 3">AJA232-27</strain>
    </source>
</reference>
<feature type="region of interest" description="Disordered" evidence="1">
    <location>
        <begin position="1640"/>
        <end position="1687"/>
    </location>
</feature>
<gene>
    <name evidence="2" type="ORF">ACHAWU_001965</name>
</gene>
<dbReference type="InterPro" id="IPR036910">
    <property type="entry name" value="HMG_box_dom_sf"/>
</dbReference>
<feature type="compositionally biased region" description="Low complexity" evidence="1">
    <location>
        <begin position="179"/>
        <end position="196"/>
    </location>
</feature>
<feature type="region of interest" description="Disordered" evidence="1">
    <location>
        <begin position="524"/>
        <end position="664"/>
    </location>
</feature>
<feature type="compositionally biased region" description="Basic and acidic residues" evidence="1">
    <location>
        <begin position="1188"/>
        <end position="1201"/>
    </location>
</feature>
<keyword evidence="3" id="KW-1185">Reference proteome</keyword>
<feature type="compositionally biased region" description="Gly residues" evidence="1">
    <location>
        <begin position="1655"/>
        <end position="1667"/>
    </location>
</feature>
<feature type="compositionally biased region" description="Low complexity" evidence="1">
    <location>
        <begin position="216"/>
        <end position="225"/>
    </location>
</feature>
<feature type="region of interest" description="Disordered" evidence="1">
    <location>
        <begin position="1188"/>
        <end position="1250"/>
    </location>
</feature>
<feature type="compositionally biased region" description="Basic and acidic residues" evidence="1">
    <location>
        <begin position="235"/>
        <end position="254"/>
    </location>
</feature>
<dbReference type="Gene3D" id="1.10.30.10">
    <property type="entry name" value="High mobility group box domain"/>
    <property type="match status" value="1"/>
</dbReference>
<protein>
    <recommendedName>
        <fullName evidence="4">HMG box domain-containing protein</fullName>
    </recommendedName>
</protein>
<feature type="region of interest" description="Disordered" evidence="1">
    <location>
        <begin position="902"/>
        <end position="955"/>
    </location>
</feature>
<dbReference type="EMBL" id="JALLBG020000123">
    <property type="protein sequence ID" value="KAL3763392.1"/>
    <property type="molecule type" value="Genomic_DNA"/>
</dbReference>
<feature type="compositionally biased region" description="Polar residues" evidence="1">
    <location>
        <begin position="281"/>
        <end position="295"/>
    </location>
</feature>
<feature type="compositionally biased region" description="Gly residues" evidence="1">
    <location>
        <begin position="1591"/>
        <end position="1610"/>
    </location>
</feature>
<evidence type="ECO:0000256" key="1">
    <source>
        <dbReference type="SAM" id="MobiDB-lite"/>
    </source>
</evidence>
<feature type="compositionally biased region" description="Low complexity" evidence="1">
    <location>
        <begin position="566"/>
        <end position="576"/>
    </location>
</feature>
<feature type="region of interest" description="Disordered" evidence="1">
    <location>
        <begin position="992"/>
        <end position="1102"/>
    </location>
</feature>
<sequence length="1687" mass="180721">MQQLLDKTNFLPHFYTQQQHSPHTAPPSSPTIHSQQQQPPKPSTQSSPKKMTPTTASPRTMTDATTDAAIDASDARSSPPQQQQQQPPAEQKPEEGVNNENAAPAATSAISSGASSSSTAATNPIDVNTVNKNTNDDDHDDNKSEKQKNVTSTTLPKADASGEEPSDEGGAGGGDAPSSKHNASVSSSSSTRNVNVDCKEEEEESGPAKEEVGGSAPPATTTTTAVDNDGVVSTAEKEADVMPKTEDEGGDMDKTTSSMKTTSAPEGDEDSAPSNYKEMMNETSSKMVEETNQQQQREDDGEADIICCEDVIAKKKNEEEGRETKEKEDVQMMETNETSDSAIAINVNDGNAQDANVAMKDDATNPTTTVKDASKENDVVVFMDETEYDDDDNKKNKPVSPIETKRFHPKRPKLRPLPSSASSPARKEKLLSTTTSAAASRGGEEGGSNNNKHEANPDDEYIMLPPPPPTTPIISPQEYHLRFCLLRKRQQITKDMRTLLKKIMPGAVKGTAAATAAIILGGGGGGGGGSSSHTSETSSTIRSDAATVPRSNRANGLAKGFPPTPTSSSYNSSTRSIGGGSGDGGDGDERSTKSLKSRNLPLPFQDVRGDEPEQQQRRRGRQHHGPNPTSGRSHQDSASGRYCGTTAAAEGGGGGGRRRSSTNWDSLSFDNASVGGGSGTFPLDSISPAPFRAVMTKEYLDKMSGCTPIDDSSGSTSAHRGGNPEAWDRIMTSMMAHREANNMGAGGGDVGRQGFSELFIPSSAMKRTLEEAYNNSGRDRKRSIDHVHQGGGNGGDDPAAAAGMNSDSLHPSKSPLPKKSFLHRERIMDEVMRGHMKEALESFHSHPTSNVSSHFSTPRDFRDVLPHADIAGDIQNLMLPLSTGSGIKDDNTAIDLILDTAKKVSKSKSKSKSDEREKKQASRIKKSKNGPTTKKELNVDPIPIPSRQVPSKPRRPFSAYNLFFQLEREFIMNELNEGRDPQDDPLIKRALSKVREKGGTTGGADDEKKERTTEDIIGVDADTDQPNDDNENATTDDPASSDLPDKDGDAAMIDESTDPQDNDSKTAPTDESKSPNQQDESSNDASTKKKSESKYFVDPDIPPRYKHLRLDKHWFSVSHKQKRKHRKTEGSCSFMELTTMVSARWKLIDATDPHVKSYCQSLAKMELDKYKKDIATYKSELKAAEKEEEALRKQQEADSPKVGRAGLKKRPRKNKRSDAEDIDSPPNPEEHRHTELGSGRNSVDDGYPGMNPNMMAGLDMGRFMELARMSGSIQGALAHYGGGGGGSGGLPPPPFADDSYRNPDDRARIAAEARMNHRARLAAEMAEARIAEARFAAGVGNGRDPAHEATMVEALAMAEARAMADDRRIFHAREAQARMAAAEAYGYDPAAASSIQRKFAALAEAEARHRMQIEMQTNMLGNRGGGGGWSKYDDAPNMPRSEYEMLAAARMSHGSGGPYGDNYPGRPSFPPPPHHGGDSRSASLQRKFMELAGLSEGNLPSHLPNGNSQNFEAEVEHFLSNLGQEIRKNRQKLVEGADADEGGASSATAGGFGGNYDRMVGMGESSARGGGMRMGGDPMGMRAEMLKQMMMGGGNNGGPSSGRSTSGGSGNTSPGAMAEMLMMRKKAAEAARSDYGMSMPGGHPYYGSESPLQRGAGGGGHRGGGSRGGDDDNPALPEYGYGHKGPR</sequence>
<feature type="region of interest" description="Disordered" evidence="1">
    <location>
        <begin position="1"/>
        <end position="342"/>
    </location>
</feature>
<feature type="compositionally biased region" description="Low complexity" evidence="1">
    <location>
        <begin position="102"/>
        <end position="133"/>
    </location>
</feature>
<accession>A0ABD3MIF9</accession>
<feature type="compositionally biased region" description="Basic and acidic residues" evidence="1">
    <location>
        <begin position="311"/>
        <end position="330"/>
    </location>
</feature>
<feature type="compositionally biased region" description="Basic and acidic residues" evidence="1">
    <location>
        <begin position="1086"/>
        <end position="1102"/>
    </location>
</feature>
<feature type="compositionally biased region" description="Basic and acidic residues" evidence="1">
    <location>
        <begin position="1062"/>
        <end position="1073"/>
    </location>
</feature>
<dbReference type="Proteomes" id="UP001530293">
    <property type="component" value="Unassembled WGS sequence"/>
</dbReference>
<proteinExistence type="predicted"/>
<feature type="region of interest" description="Disordered" evidence="1">
    <location>
        <begin position="354"/>
        <end position="464"/>
    </location>
</feature>
<organism evidence="2 3">
    <name type="scientific">Discostella pseudostelligera</name>
    <dbReference type="NCBI Taxonomy" id="259834"/>
    <lineage>
        <taxon>Eukaryota</taxon>
        <taxon>Sar</taxon>
        <taxon>Stramenopiles</taxon>
        <taxon>Ochrophyta</taxon>
        <taxon>Bacillariophyta</taxon>
        <taxon>Coscinodiscophyceae</taxon>
        <taxon>Thalassiosirophycidae</taxon>
        <taxon>Stephanodiscales</taxon>
        <taxon>Stephanodiscaceae</taxon>
        <taxon>Discostella</taxon>
    </lineage>
</organism>
<feature type="region of interest" description="Disordered" evidence="1">
    <location>
        <begin position="1589"/>
        <end position="1615"/>
    </location>
</feature>
<feature type="compositionally biased region" description="Low complexity" evidence="1">
    <location>
        <begin position="30"/>
        <end position="72"/>
    </location>
</feature>
<evidence type="ECO:0008006" key="4">
    <source>
        <dbReference type="Google" id="ProtNLM"/>
    </source>
</evidence>
<feature type="compositionally biased region" description="Basic residues" evidence="1">
    <location>
        <begin position="1206"/>
        <end position="1215"/>
    </location>
</feature>
<feature type="compositionally biased region" description="Polar residues" evidence="1">
    <location>
        <begin position="627"/>
        <end position="638"/>
    </location>
</feature>
<feature type="region of interest" description="Disordered" evidence="1">
    <location>
        <begin position="773"/>
        <end position="821"/>
    </location>
</feature>
<feature type="compositionally biased region" description="Acidic residues" evidence="1">
    <location>
        <begin position="1021"/>
        <end position="1031"/>
    </location>
</feature>
<feature type="compositionally biased region" description="Low complexity" evidence="1">
    <location>
        <begin position="531"/>
        <end position="541"/>
    </location>
</feature>
<feature type="compositionally biased region" description="Basic and acidic residues" evidence="1">
    <location>
        <begin position="134"/>
        <end position="148"/>
    </location>
</feature>
<evidence type="ECO:0000313" key="2">
    <source>
        <dbReference type="EMBL" id="KAL3763392.1"/>
    </source>
</evidence>
<feature type="compositionally biased region" description="Low complexity" evidence="1">
    <location>
        <begin position="79"/>
        <end position="89"/>
    </location>
</feature>
<feature type="compositionally biased region" description="Polar residues" evidence="1">
    <location>
        <begin position="1074"/>
        <end position="1085"/>
    </location>
</feature>